<comment type="caution">
    <text evidence="2">The sequence shown here is derived from an EMBL/GenBank/DDBJ whole genome shotgun (WGS) entry which is preliminary data.</text>
</comment>
<feature type="region of interest" description="Disordered" evidence="1">
    <location>
        <begin position="447"/>
        <end position="468"/>
    </location>
</feature>
<accession>A0A2P8GTD7</accession>
<dbReference type="RefSeq" id="WP_106562398.1">
    <property type="nucleotide sequence ID" value="NZ_PYAU01000001.1"/>
</dbReference>
<evidence type="ECO:0008006" key="6">
    <source>
        <dbReference type="Google" id="ProtNLM"/>
    </source>
</evidence>
<keyword evidence="5" id="KW-1185">Reference proteome</keyword>
<dbReference type="OrthoDB" id="4790882at2"/>
<dbReference type="EMBL" id="RZGY01000002">
    <property type="protein sequence ID" value="RUQ84563.1"/>
    <property type="molecule type" value="Genomic_DNA"/>
</dbReference>
<reference evidence="3 5" key="2">
    <citation type="submission" date="2018-12" db="EMBL/GenBank/DDBJ databases">
        <authorList>
            <person name="hu s."/>
            <person name="Xu Y."/>
            <person name="Xu B."/>
            <person name="Li F."/>
        </authorList>
    </citation>
    <scope>NUCLEOTIDE SEQUENCE [LARGE SCALE GENOMIC DNA]</scope>
    <source>
        <strain evidence="3 5">KSW2-17</strain>
    </source>
</reference>
<name>A0A2P8GTD7_9MICO</name>
<gene>
    <name evidence="2" type="ORF">CLV49_0836</name>
    <name evidence="3" type="ORF">ELQ93_13200</name>
</gene>
<proteinExistence type="predicted"/>
<dbReference type="Gene3D" id="3.40.50.1820">
    <property type="entry name" value="alpha/beta hydrolase"/>
    <property type="match status" value="1"/>
</dbReference>
<dbReference type="EMBL" id="PYAU01000001">
    <property type="protein sequence ID" value="PSL37229.1"/>
    <property type="molecule type" value="Genomic_DNA"/>
</dbReference>
<dbReference type="Proteomes" id="UP000241203">
    <property type="component" value="Unassembled WGS sequence"/>
</dbReference>
<evidence type="ECO:0000313" key="2">
    <source>
        <dbReference type="EMBL" id="PSL37229.1"/>
    </source>
</evidence>
<evidence type="ECO:0000313" key="3">
    <source>
        <dbReference type="EMBL" id="RUQ84563.1"/>
    </source>
</evidence>
<evidence type="ECO:0000256" key="1">
    <source>
        <dbReference type="SAM" id="MobiDB-lite"/>
    </source>
</evidence>
<dbReference type="Proteomes" id="UP000268291">
    <property type="component" value="Unassembled WGS sequence"/>
</dbReference>
<evidence type="ECO:0000313" key="4">
    <source>
        <dbReference type="Proteomes" id="UP000241203"/>
    </source>
</evidence>
<organism evidence="2 4">
    <name type="scientific">Labedella gwakjiensis</name>
    <dbReference type="NCBI Taxonomy" id="390269"/>
    <lineage>
        <taxon>Bacteria</taxon>
        <taxon>Bacillati</taxon>
        <taxon>Actinomycetota</taxon>
        <taxon>Actinomycetes</taxon>
        <taxon>Micrococcales</taxon>
        <taxon>Microbacteriaceae</taxon>
        <taxon>Labedella</taxon>
    </lineage>
</organism>
<evidence type="ECO:0000313" key="5">
    <source>
        <dbReference type="Proteomes" id="UP000268291"/>
    </source>
</evidence>
<dbReference type="SUPFAM" id="SSF53474">
    <property type="entry name" value="alpha/beta-Hydrolases"/>
    <property type="match status" value="1"/>
</dbReference>
<sequence>MSGIDVSTGGRTGVDTDELHEAAAMLEALALQVSDWRADLLAAVSALAAVPDAAPYDFARDDIAAAETALVRAADTATRVGGAAAVAAAVYGGAEDVAQTLLDGLGGLAAQAFGLVVARSLPALIAPVAVAALPAVAPALAVAGVLWLNPVTRRAVSSLGADLGSWVATNSRHVATPGAVGLLRAVVSTSDDIVAGATGLPRRAVGSGLAGLASSPFVGAAARLADTPVTVTSVGGATSVAPPRGAADVASRIPANAPGRPQIRIEEYGSPSGETRWGVYVGGTVELAPGASDEPFDIESAVGTVAGEDGAAYRAVLDAMAEAGIDAGDPVAIAGHSQGGLVAAAVAASGEYAVDTVVTFGAPSAQVHTVDGIITVAVEHTDDLVPALAGTDAVDDDRTVVTRDTGSRHQEGDSLLSAHSIEEYERTARLMDASDDRRMLDLRQALGRLAPDGADGTAQEYRADRDRP</sequence>
<reference evidence="2 4" key="1">
    <citation type="submission" date="2018-03" db="EMBL/GenBank/DDBJ databases">
        <title>Genomic Encyclopedia of Archaeal and Bacterial Type Strains, Phase II (KMG-II): from individual species to whole genera.</title>
        <authorList>
            <person name="Goeker M."/>
        </authorList>
    </citation>
    <scope>NUCLEOTIDE SEQUENCE [LARGE SCALE GENOMIC DNA]</scope>
    <source>
        <strain evidence="2 4">DSM 21548</strain>
    </source>
</reference>
<dbReference type="InterPro" id="IPR029058">
    <property type="entry name" value="AB_hydrolase_fold"/>
</dbReference>
<dbReference type="AlphaFoldDB" id="A0A2P8GTD7"/>
<protein>
    <recommendedName>
        <fullName evidence="6">Alpha/beta hydrolase family protein</fullName>
    </recommendedName>
</protein>